<accession>A0ABU5TXX5</accession>
<feature type="compositionally biased region" description="Polar residues" evidence="1">
    <location>
        <begin position="81"/>
        <end position="96"/>
    </location>
</feature>
<dbReference type="EMBL" id="JAYGHT010000038">
    <property type="protein sequence ID" value="MEA5519552.1"/>
    <property type="molecule type" value="Genomic_DNA"/>
</dbReference>
<evidence type="ECO:0000313" key="2">
    <source>
        <dbReference type="EMBL" id="MEA5519552.1"/>
    </source>
</evidence>
<feature type="region of interest" description="Disordered" evidence="1">
    <location>
        <begin position="74"/>
        <end position="115"/>
    </location>
</feature>
<gene>
    <name evidence="2" type="ORF">VB854_11415</name>
</gene>
<dbReference type="Proteomes" id="UP001301728">
    <property type="component" value="Unassembled WGS sequence"/>
</dbReference>
<sequence length="204" mass="22417">MATKKSAKEQVKKDIEFAESRKGSQRIITYAMVDKSSFVTFYVPEWFIVLQGEAAAKTVDTITATATPYVPKKPIKEPITTDENLQPTGGASNTGNKRIIRSVPKGQAPDSEGTSSLSIGRRIKLILKNNTILKLGTKDYRVKSFRPHSKMNAMAIKYFLQQAGLKDKVASFSTGKTIYLLDDVDVTLDQLGELKDNVGQATAV</sequence>
<comment type="caution">
    <text evidence="2">The sequence shown here is derived from an EMBL/GenBank/DDBJ whole genome shotgun (WGS) entry which is preliminary data.</text>
</comment>
<name>A0ABU5TXX5_9CYAN</name>
<proteinExistence type="predicted"/>
<evidence type="ECO:0000313" key="3">
    <source>
        <dbReference type="Proteomes" id="UP001301728"/>
    </source>
</evidence>
<organism evidence="2 3">
    <name type="scientific">Limnoraphis robusta CCNP1315</name>
    <dbReference type="NCBI Taxonomy" id="3110306"/>
    <lineage>
        <taxon>Bacteria</taxon>
        <taxon>Bacillati</taxon>
        <taxon>Cyanobacteriota</taxon>
        <taxon>Cyanophyceae</taxon>
        <taxon>Oscillatoriophycideae</taxon>
        <taxon>Oscillatoriales</taxon>
        <taxon>Sirenicapillariaceae</taxon>
        <taxon>Limnoraphis</taxon>
    </lineage>
</organism>
<evidence type="ECO:0000256" key="1">
    <source>
        <dbReference type="SAM" id="MobiDB-lite"/>
    </source>
</evidence>
<protein>
    <submittedName>
        <fullName evidence="2">Uncharacterized protein</fullName>
    </submittedName>
</protein>
<reference evidence="2 3" key="1">
    <citation type="submission" date="2023-12" db="EMBL/GenBank/DDBJ databases">
        <title>Baltic Sea Cyanobacteria.</title>
        <authorList>
            <person name="Delbaje E."/>
            <person name="Fewer D.P."/>
            <person name="Shishido T.K."/>
        </authorList>
    </citation>
    <scope>NUCLEOTIDE SEQUENCE [LARGE SCALE GENOMIC DNA]</scope>
    <source>
        <strain evidence="2 3">CCNP 1315</strain>
    </source>
</reference>
<dbReference type="RefSeq" id="WP_323223371.1">
    <property type="nucleotide sequence ID" value="NZ_JAYGHT010000038.1"/>
</dbReference>
<keyword evidence="3" id="KW-1185">Reference proteome</keyword>